<comment type="caution">
    <text evidence="3">The sequence shown here is derived from an EMBL/GenBank/DDBJ whole genome shotgun (WGS) entry which is preliminary data.</text>
</comment>
<name>A0A409XYP7_9AGAR</name>
<feature type="compositionally biased region" description="Basic and acidic residues" evidence="1">
    <location>
        <begin position="441"/>
        <end position="459"/>
    </location>
</feature>
<evidence type="ECO:0000256" key="2">
    <source>
        <dbReference type="SAM" id="Phobius"/>
    </source>
</evidence>
<feature type="region of interest" description="Disordered" evidence="1">
    <location>
        <begin position="143"/>
        <end position="167"/>
    </location>
</feature>
<feature type="compositionally biased region" description="Low complexity" evidence="1">
    <location>
        <begin position="837"/>
        <end position="849"/>
    </location>
</feature>
<protein>
    <submittedName>
        <fullName evidence="3">Uncharacterized protein</fullName>
    </submittedName>
</protein>
<evidence type="ECO:0000313" key="3">
    <source>
        <dbReference type="EMBL" id="PPQ95894.1"/>
    </source>
</evidence>
<feature type="transmembrane region" description="Helical" evidence="2">
    <location>
        <begin position="1156"/>
        <end position="1180"/>
    </location>
</feature>
<keyword evidence="4" id="KW-1185">Reference proteome</keyword>
<feature type="compositionally biased region" description="Low complexity" evidence="1">
    <location>
        <begin position="460"/>
        <end position="479"/>
    </location>
</feature>
<reference evidence="3 4" key="1">
    <citation type="journal article" date="2018" name="Evol. Lett.">
        <title>Horizontal gene cluster transfer increased hallucinogenic mushroom diversity.</title>
        <authorList>
            <person name="Reynolds H.T."/>
            <person name="Vijayakumar V."/>
            <person name="Gluck-Thaler E."/>
            <person name="Korotkin H.B."/>
            <person name="Matheny P.B."/>
            <person name="Slot J.C."/>
        </authorList>
    </citation>
    <scope>NUCLEOTIDE SEQUENCE [LARGE SCALE GENOMIC DNA]</scope>
    <source>
        <strain evidence="3 4">SRW20</strain>
    </source>
</reference>
<feature type="region of interest" description="Disordered" evidence="1">
    <location>
        <begin position="1"/>
        <end position="76"/>
    </location>
</feature>
<feature type="compositionally biased region" description="Low complexity" evidence="1">
    <location>
        <begin position="239"/>
        <end position="266"/>
    </location>
</feature>
<accession>A0A409XYP7</accession>
<feature type="compositionally biased region" description="Gly residues" evidence="1">
    <location>
        <begin position="404"/>
        <end position="413"/>
    </location>
</feature>
<feature type="compositionally biased region" description="Polar residues" evidence="1">
    <location>
        <begin position="572"/>
        <end position="590"/>
    </location>
</feature>
<dbReference type="STRING" id="231916.A0A409XYP7"/>
<feature type="region of interest" description="Disordered" evidence="1">
    <location>
        <begin position="640"/>
        <end position="677"/>
    </location>
</feature>
<dbReference type="OrthoDB" id="3251367at2759"/>
<organism evidence="3 4">
    <name type="scientific">Gymnopilus dilepis</name>
    <dbReference type="NCBI Taxonomy" id="231916"/>
    <lineage>
        <taxon>Eukaryota</taxon>
        <taxon>Fungi</taxon>
        <taxon>Dikarya</taxon>
        <taxon>Basidiomycota</taxon>
        <taxon>Agaricomycotina</taxon>
        <taxon>Agaricomycetes</taxon>
        <taxon>Agaricomycetidae</taxon>
        <taxon>Agaricales</taxon>
        <taxon>Agaricineae</taxon>
        <taxon>Hymenogastraceae</taxon>
        <taxon>Gymnopilus</taxon>
    </lineage>
</organism>
<feature type="compositionally biased region" description="Polar residues" evidence="1">
    <location>
        <begin position="200"/>
        <end position="210"/>
    </location>
</feature>
<feature type="region of interest" description="Disordered" evidence="1">
    <location>
        <begin position="698"/>
        <end position="722"/>
    </location>
</feature>
<feature type="region of interest" description="Disordered" evidence="1">
    <location>
        <begin position="1006"/>
        <end position="1040"/>
    </location>
</feature>
<feature type="region of interest" description="Disordered" evidence="1">
    <location>
        <begin position="743"/>
        <end position="810"/>
    </location>
</feature>
<feature type="compositionally biased region" description="Low complexity" evidence="1">
    <location>
        <begin position="1"/>
        <end position="14"/>
    </location>
</feature>
<keyword evidence="2" id="KW-1133">Transmembrane helix</keyword>
<feature type="region of interest" description="Disordered" evidence="1">
    <location>
        <begin position="436"/>
        <end position="621"/>
    </location>
</feature>
<feature type="compositionally biased region" description="Low complexity" evidence="1">
    <location>
        <begin position="546"/>
        <end position="571"/>
    </location>
</feature>
<feature type="region of interest" description="Disordered" evidence="1">
    <location>
        <begin position="1086"/>
        <end position="1109"/>
    </location>
</feature>
<dbReference type="EMBL" id="NHYE01001407">
    <property type="protein sequence ID" value="PPQ95894.1"/>
    <property type="molecule type" value="Genomic_DNA"/>
</dbReference>
<evidence type="ECO:0000256" key="1">
    <source>
        <dbReference type="SAM" id="MobiDB-lite"/>
    </source>
</evidence>
<feature type="region of interest" description="Disordered" evidence="1">
    <location>
        <begin position="186"/>
        <end position="267"/>
    </location>
</feature>
<sequence length="1186" mass="126561">MLSSFLSRLRFPSSNTTNPQDDGDDTSSLGRSLNLPWPVTESSAGRRVRPTTPTPTPRRDWASNSIQLSQTSGSSGVSISYPILRTTPNSFTGFVDDFPMPPTGLPRNVNVNLIPRTTTGVSAQAQAPAPYPPPEVVRLVDDETEDDLERGNERSSPPKYQYEYTSHPSASSYALPYPYPSASVTVNASTSDHTRGLGQQAASVHSNSKAFSRGQDHEDEDEAELYTSPFDDPLESVPAPTSSWGLASSSPSASNSNANANSGAGPMTKARWNLKLQLNGHDTGSRGVPSSQVGAIAGTGASLAPHPNDDGNLLAGEDDPFQRPSNIPGKRLVVLNFPTSMSSDAPSKSSNTYRGKAMSGGIGVETDVFNGAYDHPLVKQLSPIVEMSPGPETDSRDVSLRFGRSGGLGGGRPSPGAESWVGSLFGGGVAMSTSVSASVSGKEKERDTNTDTADKESVRTRTGSVRTGSVGSVGTVNGRSRSRAGSVTTPIGATPLSGQQNASPASEIARPSPIYPSPFLTRHLNRTVSQTSSKSDSHTHSPAAHGPQPQLQTQTQVQAQAQLQGVTAAVGSTSRPNTGQSTTTPNQSSAGGREVPQSPISPATATPTAATSPTGTMYTPTSTLMQTPIAQTPISPGALGVAGAVVTPHPPTVETTSPSPTAETQTSGSSSALHKIPSLPAMSPIDLRFSVMGSVAPRTSVSRETRANRHSKGASTIRPGLGQGMVDRLPVIEGSVDGYYEEEVEMEGSEEEGGYDEDEEDGEEWEEEEYDRESLHAESFVTAGTNEDAAGGDRHRQQHVGGNDDQDHDSELAAGGLELATLNKEAHSGASTPRIPSATASASGSNSGSIRSLPRALVRPDSRGLQTPGTPGSANSATGESFIHRRWDRAAAESLGRMTSSPTTMRAKRQGPWPFRLFSTSSSATSNTTFTPAFWAFWLGFLFPVLWLIGGWHFTNAGELPPKVTVWEWYFWNSHWSMEGFRYLIARLFACCRARKLKLKHRRKEDTIESAHSASGGADQVQRRRGKRRSYPPGSKARIGKVYPSLPRWVAERQTTDDGRIRLNDPKRSMRGISFGYPFISRPGIGSQDSAGGAHNPSQWANHPSPSSSSKAMKKILVVLDKPNRLLDLMYGVKLTEVRGRPETGRRMFDPWIQRCRYAFCYGLAVVAVGLCIASVWLVVVNTKKL</sequence>
<feature type="compositionally biased region" description="Acidic residues" evidence="1">
    <location>
        <begin position="743"/>
        <end position="771"/>
    </location>
</feature>
<proteinExistence type="predicted"/>
<feature type="compositionally biased region" description="Low complexity" evidence="1">
    <location>
        <begin position="644"/>
        <end position="667"/>
    </location>
</feature>
<feature type="compositionally biased region" description="Polar residues" evidence="1">
    <location>
        <begin position="15"/>
        <end position="31"/>
    </location>
</feature>
<feature type="compositionally biased region" description="Low complexity" evidence="1">
    <location>
        <begin position="598"/>
        <end position="614"/>
    </location>
</feature>
<keyword evidence="2" id="KW-0472">Membrane</keyword>
<feature type="region of interest" description="Disordered" evidence="1">
    <location>
        <begin position="824"/>
        <end position="880"/>
    </location>
</feature>
<feature type="compositionally biased region" description="Polar residues" evidence="1">
    <location>
        <begin position="864"/>
        <end position="879"/>
    </location>
</feature>
<feature type="compositionally biased region" description="Polar residues" evidence="1">
    <location>
        <begin position="485"/>
        <end position="504"/>
    </location>
</feature>
<dbReference type="Proteomes" id="UP000284706">
    <property type="component" value="Unassembled WGS sequence"/>
</dbReference>
<feature type="transmembrane region" description="Helical" evidence="2">
    <location>
        <begin position="933"/>
        <end position="954"/>
    </location>
</feature>
<dbReference type="AlphaFoldDB" id="A0A409XYP7"/>
<feature type="region of interest" description="Disordered" evidence="1">
    <location>
        <begin position="386"/>
        <end position="420"/>
    </location>
</feature>
<gene>
    <name evidence="3" type="ORF">CVT26_015580</name>
</gene>
<evidence type="ECO:0000313" key="4">
    <source>
        <dbReference type="Proteomes" id="UP000284706"/>
    </source>
</evidence>
<keyword evidence="2" id="KW-0812">Transmembrane</keyword>
<dbReference type="InParanoid" id="A0A409XYP7"/>